<dbReference type="AlphaFoldDB" id="A0A3S3QTP8"/>
<dbReference type="EMBL" id="SBII01000017">
    <property type="protein sequence ID" value="RWW91804.1"/>
    <property type="molecule type" value="Genomic_DNA"/>
</dbReference>
<dbReference type="Gene3D" id="3.90.25.10">
    <property type="entry name" value="UDP-galactose 4-epimerase, domain 1"/>
    <property type="match status" value="1"/>
</dbReference>
<reference evidence="2 3" key="1">
    <citation type="submission" date="2019-01" db="EMBL/GenBank/DDBJ databases">
        <title>Flavobacterium sp. nov.,isolated from freshwater.</title>
        <authorList>
            <person name="Zhang R."/>
            <person name="Du Z.-J."/>
        </authorList>
    </citation>
    <scope>NUCLEOTIDE SEQUENCE [LARGE SCALE GENOMIC DNA]</scope>
    <source>
        <strain evidence="2 3">1E403</strain>
    </source>
</reference>
<evidence type="ECO:0000313" key="3">
    <source>
        <dbReference type="Proteomes" id="UP000287527"/>
    </source>
</evidence>
<dbReference type="PANTHER" id="PTHR47129:SF1">
    <property type="entry name" value="NMRA-LIKE DOMAIN-CONTAINING PROTEIN"/>
    <property type="match status" value="1"/>
</dbReference>
<dbReference type="InterPro" id="IPR008030">
    <property type="entry name" value="NmrA-like"/>
</dbReference>
<keyword evidence="3" id="KW-1185">Reference proteome</keyword>
<organism evidence="2 3">
    <name type="scientific">Flavobacterium cerinum</name>
    <dbReference type="NCBI Taxonomy" id="2502784"/>
    <lineage>
        <taxon>Bacteria</taxon>
        <taxon>Pseudomonadati</taxon>
        <taxon>Bacteroidota</taxon>
        <taxon>Flavobacteriia</taxon>
        <taxon>Flavobacteriales</taxon>
        <taxon>Flavobacteriaceae</taxon>
        <taxon>Flavobacterium</taxon>
    </lineage>
</organism>
<dbReference type="Proteomes" id="UP000287527">
    <property type="component" value="Unassembled WGS sequence"/>
</dbReference>
<dbReference type="Pfam" id="PF05368">
    <property type="entry name" value="NmrA"/>
    <property type="match status" value="1"/>
</dbReference>
<gene>
    <name evidence="2" type="ORF">EPI11_18145</name>
</gene>
<accession>A0A3S3QTP8</accession>
<dbReference type="SUPFAM" id="SSF51735">
    <property type="entry name" value="NAD(P)-binding Rossmann-fold domains"/>
    <property type="match status" value="1"/>
</dbReference>
<dbReference type="Gene3D" id="3.40.50.720">
    <property type="entry name" value="NAD(P)-binding Rossmann-like Domain"/>
    <property type="match status" value="1"/>
</dbReference>
<dbReference type="InterPro" id="IPR052718">
    <property type="entry name" value="NmrA-type_oxidoreductase"/>
</dbReference>
<sequence>MILVTGASGNLGSSVIENLLKQVPANTISVLQRNPGKAKSFEEKNIKVHIGDYTHKESILKALQGVKKLLLISSSGQDALQDHKNVIDAAMESGISHIYYTGGALNKNVKESLLGPLADSYITTEKYIIESGLTYTIFQNGLYAETIPFFIGEQVLENGIYFPAGTGKASFAKRAEMGEAIANVLASEGHENKIYITTALPSHSFLEIAQIISELSNKEITYHDPDPKDFENKLKEYGLQDDDIFYSSILAAIIKNDEYNITTSDLEKLLGRKPTDLKSFLTETLFN</sequence>
<dbReference type="PANTHER" id="PTHR47129">
    <property type="entry name" value="QUINONE OXIDOREDUCTASE 2"/>
    <property type="match status" value="1"/>
</dbReference>
<name>A0A3S3QTP8_9FLAO</name>
<dbReference type="CDD" id="cd05269">
    <property type="entry name" value="TMR_SDR_a"/>
    <property type="match status" value="1"/>
</dbReference>
<comment type="caution">
    <text evidence="2">The sequence shown here is derived from an EMBL/GenBank/DDBJ whole genome shotgun (WGS) entry which is preliminary data.</text>
</comment>
<protein>
    <submittedName>
        <fullName evidence="2">SDR family oxidoreductase</fullName>
    </submittedName>
</protein>
<dbReference type="InterPro" id="IPR036291">
    <property type="entry name" value="NAD(P)-bd_dom_sf"/>
</dbReference>
<feature type="domain" description="NmrA-like" evidence="1">
    <location>
        <begin position="2"/>
        <end position="240"/>
    </location>
</feature>
<evidence type="ECO:0000259" key="1">
    <source>
        <dbReference type="Pfam" id="PF05368"/>
    </source>
</evidence>
<evidence type="ECO:0000313" key="2">
    <source>
        <dbReference type="EMBL" id="RWW91804.1"/>
    </source>
</evidence>
<dbReference type="OrthoDB" id="9780595at2"/>
<proteinExistence type="predicted"/>
<dbReference type="RefSeq" id="WP_128391412.1">
    <property type="nucleotide sequence ID" value="NZ_SBII01000017.1"/>
</dbReference>